<dbReference type="SUPFAM" id="SSF52540">
    <property type="entry name" value="P-loop containing nucleoside triphosphate hydrolases"/>
    <property type="match status" value="1"/>
</dbReference>
<evidence type="ECO:0000256" key="1">
    <source>
        <dbReference type="ARBA" id="ARBA00012417"/>
    </source>
</evidence>
<evidence type="ECO:0000256" key="3">
    <source>
        <dbReference type="ARBA" id="ARBA00022679"/>
    </source>
</evidence>
<comment type="catalytic activity">
    <reaction evidence="8">
        <text>DNA(n) + a 2'-deoxyribonucleoside 5'-triphosphate = DNA(n+1) + diphosphate</text>
        <dbReference type="Rhea" id="RHEA:22508"/>
        <dbReference type="Rhea" id="RHEA-COMP:17339"/>
        <dbReference type="Rhea" id="RHEA-COMP:17340"/>
        <dbReference type="ChEBI" id="CHEBI:33019"/>
        <dbReference type="ChEBI" id="CHEBI:61560"/>
        <dbReference type="ChEBI" id="CHEBI:173112"/>
        <dbReference type="EC" id="2.7.7.7"/>
    </reaction>
</comment>
<evidence type="ECO:0000256" key="2">
    <source>
        <dbReference type="ARBA" id="ARBA00017703"/>
    </source>
</evidence>
<evidence type="ECO:0000256" key="7">
    <source>
        <dbReference type="ARBA" id="ARBA00034754"/>
    </source>
</evidence>
<sequence length="338" mass="39393">MTYKELLDSLKKGEIHNLYLFYGEERYLLLDAIKKFKSKLLKEETYEMNYIVIEKNDPEEYVNAIIESCETLPFFSEYKLVLVKNEEDQLSRLNDKSLKKLMNYIEEKTNMPENKTVLIIVGGEKIDLRKKFNKLVEKIGKIVYFQRLSFEEAVNYTGYFFVKSGKKITKADAEYLVKSVGTDLYAIVNEIHKVICYSDSEKIEMEKMKEVLSINLQQNIFNLVSAIGRKKEKEAYKVLYALLEKGEVPLIILSMIIRQMRLIAKIKTFEGKFVDKRSIASSLGVPYFVVEELTRQSKLFKKEDLERAYKECLKCDIALKTGGDSNLTLEDLIKKLCK</sequence>
<evidence type="ECO:0000256" key="4">
    <source>
        <dbReference type="ARBA" id="ARBA00022695"/>
    </source>
</evidence>
<keyword evidence="12" id="KW-1185">Reference proteome</keyword>
<accession>A0ABM5LPI1</accession>
<dbReference type="InterPro" id="IPR005790">
    <property type="entry name" value="DNA_polIII_delta"/>
</dbReference>
<dbReference type="InterPro" id="IPR048466">
    <property type="entry name" value="DNA_pol3_delta-like_C"/>
</dbReference>
<keyword evidence="6" id="KW-0239">DNA-directed DNA polymerase</keyword>
<dbReference type="SUPFAM" id="SSF48019">
    <property type="entry name" value="post-AAA+ oligomerization domain-like"/>
    <property type="match status" value="1"/>
</dbReference>
<keyword evidence="3" id="KW-0808">Transferase</keyword>
<dbReference type="Pfam" id="PF21694">
    <property type="entry name" value="DNA_pol3_delta_C"/>
    <property type="match status" value="1"/>
</dbReference>
<protein>
    <recommendedName>
        <fullName evidence="2">DNA polymerase III subunit delta</fullName>
        <ecNumber evidence="1">2.7.7.7</ecNumber>
    </recommendedName>
</protein>
<reference evidence="11 12" key="1">
    <citation type="submission" date="2010-05" db="EMBL/GenBank/DDBJ databases">
        <title>Complete sequence of Thermoanaerobacter mathranii subsp. mathranii mathranii str. A3.</title>
        <authorList>
            <consortium name="US DOE Joint Genome Institute"/>
            <person name="Lucas S."/>
            <person name="Copeland A."/>
            <person name="Lapidus A."/>
            <person name="Cheng J.-F."/>
            <person name="Bruce D."/>
            <person name="Goodwin L."/>
            <person name="Pitluck S."/>
            <person name="Held B."/>
            <person name="Detter J.C."/>
            <person name="Han C."/>
            <person name="Tapia R."/>
            <person name="Land M."/>
            <person name="Hauser L."/>
            <person name="Kyrpides N."/>
            <person name="Mikhailova N."/>
            <person name="Zhou J."/>
            <person name="Hemme C."/>
            <person name="Woyke T."/>
        </authorList>
    </citation>
    <scope>NUCLEOTIDE SEQUENCE [LARGE SCALE GENOMIC DNA]</scope>
    <source>
        <strain evidence="11 12">A3</strain>
    </source>
</reference>
<gene>
    <name evidence="11" type="ordered locus">Tmath_0921</name>
</gene>
<dbReference type="NCBIfam" id="TIGR01128">
    <property type="entry name" value="holA"/>
    <property type="match status" value="1"/>
</dbReference>
<feature type="domain" description="DNA polymerase III delta N-terminal" evidence="9">
    <location>
        <begin position="19"/>
        <end position="143"/>
    </location>
</feature>
<dbReference type="InterPro" id="IPR010372">
    <property type="entry name" value="DNA_pol3_delta_N"/>
</dbReference>
<keyword evidence="5" id="KW-0235">DNA replication</keyword>
<dbReference type="Proteomes" id="UP000002064">
    <property type="component" value="Chromosome"/>
</dbReference>
<comment type="similarity">
    <text evidence="7">Belongs to the DNA polymerase HolA subunit family.</text>
</comment>
<feature type="domain" description="DNA polymerase III delta subunit-like C-terminal" evidence="10">
    <location>
        <begin position="217"/>
        <end position="335"/>
    </location>
</feature>
<dbReference type="EMBL" id="CP002032">
    <property type="protein sequence ID" value="ADH60656.1"/>
    <property type="molecule type" value="Genomic_DNA"/>
</dbReference>
<evidence type="ECO:0000259" key="10">
    <source>
        <dbReference type="Pfam" id="PF21694"/>
    </source>
</evidence>
<dbReference type="PANTHER" id="PTHR34388">
    <property type="entry name" value="DNA POLYMERASE III SUBUNIT DELTA"/>
    <property type="match status" value="1"/>
</dbReference>
<keyword evidence="4" id="KW-0548">Nucleotidyltransferase</keyword>
<evidence type="ECO:0000313" key="12">
    <source>
        <dbReference type="Proteomes" id="UP000002064"/>
    </source>
</evidence>
<evidence type="ECO:0000256" key="8">
    <source>
        <dbReference type="ARBA" id="ARBA00049244"/>
    </source>
</evidence>
<name>A0ABM5LPI1_THEM3</name>
<dbReference type="RefSeq" id="WP_013150148.1">
    <property type="nucleotide sequence ID" value="NC_014209.1"/>
</dbReference>
<dbReference type="PANTHER" id="PTHR34388:SF1">
    <property type="entry name" value="DNA POLYMERASE III SUBUNIT DELTA"/>
    <property type="match status" value="1"/>
</dbReference>
<dbReference type="Pfam" id="PF06144">
    <property type="entry name" value="DNA_pol3_delta"/>
    <property type="match status" value="1"/>
</dbReference>
<dbReference type="InterPro" id="IPR008921">
    <property type="entry name" value="DNA_pol3_clamp-load_cplx_C"/>
</dbReference>
<dbReference type="Gene3D" id="3.40.50.300">
    <property type="entry name" value="P-loop containing nucleotide triphosphate hydrolases"/>
    <property type="match status" value="1"/>
</dbReference>
<proteinExistence type="inferred from homology"/>
<dbReference type="Gene3D" id="1.20.272.10">
    <property type="match status" value="1"/>
</dbReference>
<evidence type="ECO:0000313" key="11">
    <source>
        <dbReference type="EMBL" id="ADH60656.1"/>
    </source>
</evidence>
<evidence type="ECO:0000256" key="5">
    <source>
        <dbReference type="ARBA" id="ARBA00022705"/>
    </source>
</evidence>
<evidence type="ECO:0000256" key="6">
    <source>
        <dbReference type="ARBA" id="ARBA00022932"/>
    </source>
</evidence>
<dbReference type="InterPro" id="IPR027417">
    <property type="entry name" value="P-loop_NTPase"/>
</dbReference>
<organism evidence="11 12">
    <name type="scientific">Thermoanaerobacter mathranii subsp. mathranii (strain DSM 11426 / CCUG 53645 / CIP 108742 / A3)</name>
    <dbReference type="NCBI Taxonomy" id="583358"/>
    <lineage>
        <taxon>Bacteria</taxon>
        <taxon>Bacillati</taxon>
        <taxon>Bacillota</taxon>
        <taxon>Clostridia</taxon>
        <taxon>Thermoanaerobacterales</taxon>
        <taxon>Thermoanaerobacteraceae</taxon>
        <taxon>Thermoanaerobacter</taxon>
    </lineage>
</organism>
<evidence type="ECO:0000259" key="9">
    <source>
        <dbReference type="Pfam" id="PF06144"/>
    </source>
</evidence>
<dbReference type="EC" id="2.7.7.7" evidence="1"/>
<dbReference type="Gene3D" id="1.10.8.60">
    <property type="match status" value="1"/>
</dbReference>